<dbReference type="PANTHER" id="PTHR43296:SF2">
    <property type="entry name" value="PEROXISOMAL 2,4-DIENOYL-COA REDUCTASE [(3E)-ENOYL-COA-PRODUCING]"/>
    <property type="match status" value="1"/>
</dbReference>
<sequence>MLLIFFAVLDIDSVGTFTMGHEALNYIKKGGLGRSSTSGGLILNISATLHYTASWYQIHVAVFKAAIDVVTRNLALEWGTDYDIRVNTIAQGSIGDTASMHKLGQ</sequence>
<evidence type="ECO:0000256" key="3">
    <source>
        <dbReference type="ARBA" id="ARBA00026117"/>
    </source>
</evidence>
<dbReference type="SUPFAM" id="SSF51735">
    <property type="entry name" value="NAD(P)-binding Rossmann-fold domains"/>
    <property type="match status" value="1"/>
</dbReference>
<dbReference type="GO" id="GO:0009062">
    <property type="term" value="P:fatty acid catabolic process"/>
    <property type="evidence" value="ECO:0007669"/>
    <property type="project" value="InterPro"/>
</dbReference>
<dbReference type="InterPro" id="IPR036291">
    <property type="entry name" value="NAD(P)-bd_dom_sf"/>
</dbReference>
<evidence type="ECO:0000313" key="8">
    <source>
        <dbReference type="Proteomes" id="UP000222542"/>
    </source>
</evidence>
<evidence type="ECO:0000256" key="5">
    <source>
        <dbReference type="ARBA" id="ARBA00048340"/>
    </source>
</evidence>
<gene>
    <name evidence="7" type="ORF">T459_14712</name>
</gene>
<comment type="catalytic activity">
    <reaction evidence="5">
        <text>a (2E,4Z)-dienoyl-CoA + NADPH + H(+) = a 4,5-saturated-(3E)-enoyl-CoA + NADP(+)</text>
        <dbReference type="Rhea" id="RHEA:61892"/>
        <dbReference type="ChEBI" id="CHEBI:15378"/>
        <dbReference type="ChEBI" id="CHEBI:57783"/>
        <dbReference type="ChEBI" id="CHEBI:58349"/>
        <dbReference type="ChEBI" id="CHEBI:85099"/>
        <dbReference type="ChEBI" id="CHEBI:85493"/>
        <dbReference type="EC" id="1.3.1.124"/>
    </reaction>
</comment>
<evidence type="ECO:0000256" key="2">
    <source>
        <dbReference type="ARBA" id="ARBA00023002"/>
    </source>
</evidence>
<organism evidence="7 8">
    <name type="scientific">Capsicum annuum</name>
    <name type="common">Capsicum pepper</name>
    <dbReference type="NCBI Taxonomy" id="4072"/>
    <lineage>
        <taxon>Eukaryota</taxon>
        <taxon>Viridiplantae</taxon>
        <taxon>Streptophyta</taxon>
        <taxon>Embryophyta</taxon>
        <taxon>Tracheophyta</taxon>
        <taxon>Spermatophyta</taxon>
        <taxon>Magnoliopsida</taxon>
        <taxon>eudicotyledons</taxon>
        <taxon>Gunneridae</taxon>
        <taxon>Pentapetalae</taxon>
        <taxon>asterids</taxon>
        <taxon>lamiids</taxon>
        <taxon>Solanales</taxon>
        <taxon>Solanaceae</taxon>
        <taxon>Solanoideae</taxon>
        <taxon>Capsiceae</taxon>
        <taxon>Capsicum</taxon>
    </lineage>
</organism>
<dbReference type="InterPro" id="IPR045017">
    <property type="entry name" value="DECR2-like"/>
</dbReference>
<feature type="signal peptide" evidence="6">
    <location>
        <begin position="1"/>
        <end position="16"/>
    </location>
</feature>
<dbReference type="Pfam" id="PF13561">
    <property type="entry name" value="adh_short_C2"/>
    <property type="match status" value="1"/>
</dbReference>
<dbReference type="STRING" id="4072.A0A2G2ZI70"/>
<evidence type="ECO:0000256" key="4">
    <source>
        <dbReference type="ARBA" id="ARBA00048009"/>
    </source>
</evidence>
<reference evidence="7 8" key="1">
    <citation type="journal article" date="2014" name="Nat. Genet.">
        <title>Genome sequence of the hot pepper provides insights into the evolution of pungency in Capsicum species.</title>
        <authorList>
            <person name="Kim S."/>
            <person name="Park M."/>
            <person name="Yeom S.I."/>
            <person name="Kim Y.M."/>
            <person name="Lee J.M."/>
            <person name="Lee H.A."/>
            <person name="Seo E."/>
            <person name="Choi J."/>
            <person name="Cheong K."/>
            <person name="Kim K.T."/>
            <person name="Jung K."/>
            <person name="Lee G.W."/>
            <person name="Oh S.K."/>
            <person name="Bae C."/>
            <person name="Kim S.B."/>
            <person name="Lee H.Y."/>
            <person name="Kim S.Y."/>
            <person name="Kim M.S."/>
            <person name="Kang B.C."/>
            <person name="Jo Y.D."/>
            <person name="Yang H.B."/>
            <person name="Jeong H.J."/>
            <person name="Kang W.H."/>
            <person name="Kwon J.K."/>
            <person name="Shin C."/>
            <person name="Lim J.Y."/>
            <person name="Park J.H."/>
            <person name="Huh J.H."/>
            <person name="Kim J.S."/>
            <person name="Kim B.D."/>
            <person name="Cohen O."/>
            <person name="Paran I."/>
            <person name="Suh M.C."/>
            <person name="Lee S.B."/>
            <person name="Kim Y.K."/>
            <person name="Shin Y."/>
            <person name="Noh S.J."/>
            <person name="Park J."/>
            <person name="Seo Y.S."/>
            <person name="Kwon S.Y."/>
            <person name="Kim H.A."/>
            <person name="Park J.M."/>
            <person name="Kim H.J."/>
            <person name="Choi S.B."/>
            <person name="Bosland P.W."/>
            <person name="Reeves G."/>
            <person name="Jo S.H."/>
            <person name="Lee B.W."/>
            <person name="Cho H.T."/>
            <person name="Choi H.S."/>
            <person name="Lee M.S."/>
            <person name="Yu Y."/>
            <person name="Do Choi Y."/>
            <person name="Park B.S."/>
            <person name="van Deynze A."/>
            <person name="Ashrafi H."/>
            <person name="Hill T."/>
            <person name="Kim W.T."/>
            <person name="Pai H.S."/>
            <person name="Ahn H.K."/>
            <person name="Yeam I."/>
            <person name="Giovannoni J.J."/>
            <person name="Rose J.K."/>
            <person name="Sorensen I."/>
            <person name="Lee S.J."/>
            <person name="Kim R.W."/>
            <person name="Choi I.Y."/>
            <person name="Choi B.S."/>
            <person name="Lim J.S."/>
            <person name="Lee Y.H."/>
            <person name="Choi D."/>
        </authorList>
    </citation>
    <scope>NUCLEOTIDE SEQUENCE [LARGE SCALE GENOMIC DNA]</scope>
    <source>
        <strain evidence="8">cv. CM334</strain>
    </source>
</reference>
<keyword evidence="2" id="KW-0560">Oxidoreductase</keyword>
<dbReference type="InterPro" id="IPR002347">
    <property type="entry name" value="SDR_fam"/>
</dbReference>
<accession>A0A2G2ZI70</accession>
<dbReference type="OMA" id="QIHVAVF"/>
<evidence type="ECO:0000256" key="6">
    <source>
        <dbReference type="SAM" id="SignalP"/>
    </source>
</evidence>
<keyword evidence="1" id="KW-0521">NADP</keyword>
<dbReference type="Gramene" id="PHT81697">
    <property type="protein sequence ID" value="PHT81697"/>
    <property type="gene ID" value="T459_14712"/>
</dbReference>
<keyword evidence="8" id="KW-1185">Reference proteome</keyword>
<feature type="chain" id="PRO_5013740527" description="2,4-dienoyl-CoA reductase [(3E)-enoyl-CoA-producing]" evidence="6">
    <location>
        <begin position="17"/>
        <end position="105"/>
    </location>
</feature>
<reference evidence="7 8" key="2">
    <citation type="journal article" date="2017" name="Genome Biol.">
        <title>New reference genome sequences of hot pepper reveal the massive evolution of plant disease-resistance genes by retroduplication.</title>
        <authorList>
            <person name="Kim S."/>
            <person name="Park J."/>
            <person name="Yeom S.I."/>
            <person name="Kim Y.M."/>
            <person name="Seo E."/>
            <person name="Kim K.T."/>
            <person name="Kim M.S."/>
            <person name="Lee J.M."/>
            <person name="Cheong K."/>
            <person name="Shin H.S."/>
            <person name="Kim S.B."/>
            <person name="Han K."/>
            <person name="Lee J."/>
            <person name="Park M."/>
            <person name="Lee H.A."/>
            <person name="Lee H.Y."/>
            <person name="Lee Y."/>
            <person name="Oh S."/>
            <person name="Lee J.H."/>
            <person name="Choi E."/>
            <person name="Choi E."/>
            <person name="Lee S.E."/>
            <person name="Jeon J."/>
            <person name="Kim H."/>
            <person name="Choi G."/>
            <person name="Song H."/>
            <person name="Lee J."/>
            <person name="Lee S.C."/>
            <person name="Kwon J.K."/>
            <person name="Lee H.Y."/>
            <person name="Koo N."/>
            <person name="Hong Y."/>
            <person name="Kim R.W."/>
            <person name="Kang W.H."/>
            <person name="Huh J.H."/>
            <person name="Kang B.C."/>
            <person name="Yang T.J."/>
            <person name="Lee Y.H."/>
            <person name="Bennetzen J.L."/>
            <person name="Choi D."/>
        </authorList>
    </citation>
    <scope>NUCLEOTIDE SEQUENCE [LARGE SCALE GENOMIC DNA]</scope>
    <source>
        <strain evidence="8">cv. CM334</strain>
    </source>
</reference>
<name>A0A2G2ZI70_CAPAN</name>
<protein>
    <recommendedName>
        <fullName evidence="3">2,4-dienoyl-CoA reductase [(3E)-enoyl-CoA-producing]</fullName>
        <ecNumber evidence="3">1.3.1.124</ecNumber>
    </recommendedName>
</protein>
<keyword evidence="6" id="KW-0732">Signal</keyword>
<dbReference type="PANTHER" id="PTHR43296">
    <property type="entry name" value="PEROXISOMAL 2,4-DIENOYL-COA REDUCTASE"/>
    <property type="match status" value="1"/>
</dbReference>
<dbReference type="GO" id="GO:0008670">
    <property type="term" value="F:2,4-dienoyl-CoA reductase (NADPH) activity"/>
    <property type="evidence" value="ECO:0007669"/>
    <property type="project" value="InterPro"/>
</dbReference>
<dbReference type="AlphaFoldDB" id="A0A2G2ZI70"/>
<dbReference type="Gene3D" id="3.40.50.720">
    <property type="entry name" value="NAD(P)-binding Rossmann-like Domain"/>
    <property type="match status" value="1"/>
</dbReference>
<evidence type="ECO:0000313" key="7">
    <source>
        <dbReference type="EMBL" id="PHT81697.1"/>
    </source>
</evidence>
<proteinExistence type="predicted"/>
<comment type="catalytic activity">
    <reaction evidence="4">
        <text>a (2E,4E)-dienoyl-CoA + NADPH + H(+) = a 4,5-saturated-(3E)-enoyl-CoA + NADP(+)</text>
        <dbReference type="Rhea" id="RHEA:45912"/>
        <dbReference type="ChEBI" id="CHEBI:15378"/>
        <dbReference type="ChEBI" id="CHEBI:57783"/>
        <dbReference type="ChEBI" id="CHEBI:58349"/>
        <dbReference type="ChEBI" id="CHEBI:85101"/>
        <dbReference type="ChEBI" id="CHEBI:85493"/>
        <dbReference type="EC" id="1.3.1.124"/>
    </reaction>
</comment>
<dbReference type="EC" id="1.3.1.124" evidence="3"/>
<dbReference type="Proteomes" id="UP000222542">
    <property type="component" value="Unassembled WGS sequence"/>
</dbReference>
<comment type="caution">
    <text evidence="7">The sequence shown here is derived from an EMBL/GenBank/DDBJ whole genome shotgun (WGS) entry which is preliminary data.</text>
</comment>
<evidence type="ECO:0000256" key="1">
    <source>
        <dbReference type="ARBA" id="ARBA00022857"/>
    </source>
</evidence>
<dbReference type="EMBL" id="AYRZ02000005">
    <property type="protein sequence ID" value="PHT81697.1"/>
    <property type="molecule type" value="Genomic_DNA"/>
</dbReference>
<dbReference type="PRINTS" id="PR00081">
    <property type="entry name" value="GDHRDH"/>
</dbReference>